<gene>
    <name evidence="1" type="ORF">L9F63_006117</name>
</gene>
<sequence length="114" mass="13332">HRNPPSNHYYCFKLSLLSIIIFSKKIFLSAEVIQGYNSKEQFIFYRLIKINLYGMREKLGIPRQAASAIGQIFFSDEATFHLSGKSMSLDRFFFAEKTVRVRTTLDNIFPGRWI</sequence>
<dbReference type="EMBL" id="JASPKZ010009367">
    <property type="protein sequence ID" value="KAJ9577278.1"/>
    <property type="molecule type" value="Genomic_DNA"/>
</dbReference>
<feature type="non-terminal residue" evidence="1">
    <location>
        <position position="1"/>
    </location>
</feature>
<evidence type="ECO:0000313" key="1">
    <source>
        <dbReference type="EMBL" id="KAJ9577278.1"/>
    </source>
</evidence>
<reference evidence="1" key="2">
    <citation type="submission" date="2023-05" db="EMBL/GenBank/DDBJ databases">
        <authorList>
            <person name="Fouks B."/>
        </authorList>
    </citation>
    <scope>NUCLEOTIDE SEQUENCE</scope>
    <source>
        <strain evidence="1">Stay&amp;Tobe</strain>
        <tissue evidence="1">Testes</tissue>
    </source>
</reference>
<name>A0AAD7ZB36_DIPPU</name>
<keyword evidence="2" id="KW-1185">Reference proteome</keyword>
<organism evidence="1 2">
    <name type="scientific">Diploptera punctata</name>
    <name type="common">Pacific beetle cockroach</name>
    <dbReference type="NCBI Taxonomy" id="6984"/>
    <lineage>
        <taxon>Eukaryota</taxon>
        <taxon>Metazoa</taxon>
        <taxon>Ecdysozoa</taxon>
        <taxon>Arthropoda</taxon>
        <taxon>Hexapoda</taxon>
        <taxon>Insecta</taxon>
        <taxon>Pterygota</taxon>
        <taxon>Neoptera</taxon>
        <taxon>Polyneoptera</taxon>
        <taxon>Dictyoptera</taxon>
        <taxon>Blattodea</taxon>
        <taxon>Blaberoidea</taxon>
        <taxon>Blaberidae</taxon>
        <taxon>Diplopterinae</taxon>
        <taxon>Diploptera</taxon>
    </lineage>
</organism>
<protein>
    <submittedName>
        <fullName evidence="1">Uncharacterized protein</fullName>
    </submittedName>
</protein>
<feature type="non-terminal residue" evidence="1">
    <location>
        <position position="114"/>
    </location>
</feature>
<evidence type="ECO:0000313" key="2">
    <source>
        <dbReference type="Proteomes" id="UP001233999"/>
    </source>
</evidence>
<reference evidence="1" key="1">
    <citation type="journal article" date="2023" name="IScience">
        <title>Live-bearing cockroach genome reveals convergent evolutionary mechanisms linked to viviparity in insects and beyond.</title>
        <authorList>
            <person name="Fouks B."/>
            <person name="Harrison M.C."/>
            <person name="Mikhailova A.A."/>
            <person name="Marchal E."/>
            <person name="English S."/>
            <person name="Carruthers M."/>
            <person name="Jennings E.C."/>
            <person name="Chiamaka E.L."/>
            <person name="Frigard R.A."/>
            <person name="Pippel M."/>
            <person name="Attardo G.M."/>
            <person name="Benoit J.B."/>
            <person name="Bornberg-Bauer E."/>
            <person name="Tobe S.S."/>
        </authorList>
    </citation>
    <scope>NUCLEOTIDE SEQUENCE</scope>
    <source>
        <strain evidence="1">Stay&amp;Tobe</strain>
    </source>
</reference>
<accession>A0AAD7ZB36</accession>
<dbReference type="AlphaFoldDB" id="A0AAD7ZB36"/>
<proteinExistence type="predicted"/>
<comment type="caution">
    <text evidence="1">The sequence shown here is derived from an EMBL/GenBank/DDBJ whole genome shotgun (WGS) entry which is preliminary data.</text>
</comment>
<dbReference type="Proteomes" id="UP001233999">
    <property type="component" value="Unassembled WGS sequence"/>
</dbReference>